<reference evidence="5 6" key="1">
    <citation type="submission" date="2020-07" db="EMBL/GenBank/DDBJ databases">
        <title>Comparative genomics of pyrophilous fungi reveals a link between fire events and developmental genes.</title>
        <authorList>
            <consortium name="DOE Joint Genome Institute"/>
            <person name="Steindorff A.S."/>
            <person name="Carver A."/>
            <person name="Calhoun S."/>
            <person name="Stillman K."/>
            <person name="Liu H."/>
            <person name="Lipzen A."/>
            <person name="Pangilinan J."/>
            <person name="Labutti K."/>
            <person name="Bruns T.D."/>
            <person name="Grigoriev I.V."/>
        </authorList>
    </citation>
    <scope>NUCLEOTIDE SEQUENCE [LARGE SCALE GENOMIC DNA]</scope>
    <source>
        <strain evidence="5 6">CBS 144469</strain>
    </source>
</reference>
<gene>
    <name evidence="5" type="ORF">DFP72DRAFT_986878</name>
</gene>
<feature type="region of interest" description="Disordered" evidence="3">
    <location>
        <begin position="390"/>
        <end position="428"/>
    </location>
</feature>
<dbReference type="InterPro" id="IPR004328">
    <property type="entry name" value="BRO1_dom"/>
</dbReference>
<evidence type="ECO:0000256" key="3">
    <source>
        <dbReference type="SAM" id="MobiDB-lite"/>
    </source>
</evidence>
<evidence type="ECO:0000256" key="1">
    <source>
        <dbReference type="ARBA" id="ARBA00010997"/>
    </source>
</evidence>
<dbReference type="AlphaFoldDB" id="A0A8H6ICQ5"/>
<organism evidence="5 6">
    <name type="scientific">Ephemerocybe angulata</name>
    <dbReference type="NCBI Taxonomy" id="980116"/>
    <lineage>
        <taxon>Eukaryota</taxon>
        <taxon>Fungi</taxon>
        <taxon>Dikarya</taxon>
        <taxon>Basidiomycota</taxon>
        <taxon>Agaricomycotina</taxon>
        <taxon>Agaricomycetes</taxon>
        <taxon>Agaricomycetidae</taxon>
        <taxon>Agaricales</taxon>
        <taxon>Agaricineae</taxon>
        <taxon>Psathyrellaceae</taxon>
        <taxon>Ephemerocybe</taxon>
    </lineage>
</organism>
<comment type="caution">
    <text evidence="5">The sequence shown here is derived from an EMBL/GenBank/DDBJ whole genome shotgun (WGS) entry which is preliminary data.</text>
</comment>
<name>A0A8H6ICQ5_9AGAR</name>
<evidence type="ECO:0000313" key="6">
    <source>
        <dbReference type="Proteomes" id="UP000521943"/>
    </source>
</evidence>
<comment type="similarity">
    <text evidence="1">Belongs to the palC family.</text>
</comment>
<dbReference type="Pfam" id="PF03097">
    <property type="entry name" value="BRO1"/>
    <property type="match status" value="1"/>
</dbReference>
<dbReference type="OrthoDB" id="10266451at2759"/>
<dbReference type="PROSITE" id="PS51180">
    <property type="entry name" value="BRO1"/>
    <property type="match status" value="1"/>
</dbReference>
<keyword evidence="6" id="KW-1185">Reference proteome</keyword>
<evidence type="ECO:0000313" key="5">
    <source>
        <dbReference type="EMBL" id="KAF6763135.1"/>
    </source>
</evidence>
<dbReference type="Gene3D" id="1.25.40.280">
    <property type="entry name" value="alix/aip1 like domains"/>
    <property type="match status" value="2"/>
</dbReference>
<evidence type="ECO:0000256" key="2">
    <source>
        <dbReference type="ARBA" id="ARBA00022193"/>
    </source>
</evidence>
<dbReference type="GO" id="GO:0005886">
    <property type="term" value="C:plasma membrane"/>
    <property type="evidence" value="ECO:0007669"/>
    <property type="project" value="TreeGrafter"/>
</dbReference>
<proteinExistence type="inferred from homology"/>
<dbReference type="InterPro" id="IPR038499">
    <property type="entry name" value="BRO1_sf"/>
</dbReference>
<dbReference type="EMBL" id="JACGCI010000006">
    <property type="protein sequence ID" value="KAF6763135.1"/>
    <property type="molecule type" value="Genomic_DNA"/>
</dbReference>
<dbReference type="Proteomes" id="UP000521943">
    <property type="component" value="Unassembled WGS sequence"/>
</dbReference>
<sequence>MTMYSFEIPTTATISFSEFCHDQSDRQDYVSRLPEVTQARANIRATLKEMKATESGGKDYLTLVKLLEEYLPQIQGIGFKSEPIFSWKSTLSSNILKSSRISLPGLHADYAFTLLIYGYALSNLAWSMVEGLGAYEQDRAISDELRKHKDKELNVAVDHLCKASGIFAYIADTVLPAWDVNRTDGPPGFNRPPELIREVNTALSKMVLADAQTLAIRRLQSKSAYESNIAPGPPLPLSHPSPSLLAKLHLECASLYASMKPHSITRLRINGFGVFAGEKGGSEKGGEAVAFLIWAKKELEELKDSGKIALGKGEKEKHDRRKAKLSDEITSTSLFLKQYKQMNDSVHFQPVPPQSELQRVIPAGTLARKTTPYTPPQPCFGPNSIEYLRRKTEELKAKDDTKDGAGPPGPPPKESPHVGKYSGAGAYF</sequence>
<dbReference type="SMART" id="SM01041">
    <property type="entry name" value="BRO1"/>
    <property type="match status" value="1"/>
</dbReference>
<dbReference type="InterPro" id="IPR037505">
    <property type="entry name" value="pH-resp_palC"/>
</dbReference>
<dbReference type="PANTHER" id="PTHR40463:SF1">
    <property type="entry name" value="PH-RESPONSE REGULATOR PROTEIN PALC"/>
    <property type="match status" value="1"/>
</dbReference>
<feature type="compositionally biased region" description="Basic and acidic residues" evidence="3">
    <location>
        <begin position="390"/>
        <end position="403"/>
    </location>
</feature>
<feature type="domain" description="BRO1" evidence="4">
    <location>
        <begin position="2"/>
        <end position="373"/>
    </location>
</feature>
<accession>A0A8H6ICQ5</accession>
<dbReference type="GO" id="GO:0071467">
    <property type="term" value="P:cellular response to pH"/>
    <property type="evidence" value="ECO:0007669"/>
    <property type="project" value="InterPro"/>
</dbReference>
<evidence type="ECO:0000259" key="4">
    <source>
        <dbReference type="PROSITE" id="PS51180"/>
    </source>
</evidence>
<dbReference type="PANTHER" id="PTHR40463">
    <property type="entry name" value="PH-RESPONSE REGULATOR PROTEIN PALC"/>
    <property type="match status" value="1"/>
</dbReference>
<protein>
    <recommendedName>
        <fullName evidence="2">pH-response regulator protein palC</fullName>
    </recommendedName>
</protein>